<keyword evidence="1" id="KW-0812">Transmembrane</keyword>
<name>A0AB39A6Z9_9BASI</name>
<feature type="transmembrane region" description="Helical" evidence="1">
    <location>
        <begin position="45"/>
        <end position="66"/>
    </location>
</feature>
<evidence type="ECO:0000256" key="1">
    <source>
        <dbReference type="SAM" id="Phobius"/>
    </source>
</evidence>
<organism evidence="2">
    <name type="scientific">Parajaminaea phylloscopi</name>
    <dbReference type="NCBI Taxonomy" id="1463510"/>
    <lineage>
        <taxon>Eukaryota</taxon>
        <taxon>Fungi</taxon>
        <taxon>Dikarya</taxon>
        <taxon>Basidiomycota</taxon>
        <taxon>Ustilaginomycotina</taxon>
        <taxon>Exobasidiomycetes</taxon>
        <taxon>Microstromatales</taxon>
        <taxon>Microstromatales incertae sedis</taxon>
        <taxon>Parajaminaea</taxon>
    </lineage>
</organism>
<evidence type="ECO:0008006" key="3">
    <source>
        <dbReference type="Google" id="ProtNLM"/>
    </source>
</evidence>
<feature type="transmembrane region" description="Helical" evidence="1">
    <location>
        <begin position="196"/>
        <end position="213"/>
    </location>
</feature>
<reference evidence="2" key="1">
    <citation type="submission" date="2024-07" db="EMBL/GenBank/DDBJ databases">
        <title>Mitochondrial DNA of the basidiomycete Jaminaea phylloscopi.</title>
        <authorList>
            <person name="Brejova B."/>
            <person name="Hodorova V."/>
            <person name="Nosek J."/>
        </authorList>
    </citation>
    <scope>NUCLEOTIDE SEQUENCE</scope>
</reference>
<keyword evidence="1" id="KW-1133">Transmembrane helix</keyword>
<feature type="transmembrane region" description="Helical" evidence="1">
    <location>
        <begin position="281"/>
        <end position="312"/>
    </location>
</feature>
<feature type="transmembrane region" description="Helical" evidence="1">
    <location>
        <begin position="163"/>
        <end position="184"/>
    </location>
</feature>
<keyword evidence="2" id="KW-0496">Mitochondrion</keyword>
<keyword evidence="1" id="KW-0472">Membrane</keyword>
<evidence type="ECO:0000313" key="2">
    <source>
        <dbReference type="EMBL" id="XDF86549.1"/>
    </source>
</evidence>
<proteinExistence type="predicted"/>
<feature type="transmembrane region" description="Helical" evidence="1">
    <location>
        <begin position="250"/>
        <end position="269"/>
    </location>
</feature>
<accession>A0AB39A6Z9</accession>
<dbReference type="EMBL" id="PP995849">
    <property type="protein sequence ID" value="XDF86549.1"/>
    <property type="molecule type" value="Genomic_DNA"/>
</dbReference>
<dbReference type="AlphaFoldDB" id="A0AB39A6Z9"/>
<feature type="transmembrane region" description="Helical" evidence="1">
    <location>
        <begin position="97"/>
        <end position="119"/>
    </location>
</feature>
<gene>
    <name evidence="2" type="primary">orf346</name>
</gene>
<feature type="transmembrane region" description="Helical" evidence="1">
    <location>
        <begin position="324"/>
        <end position="343"/>
    </location>
</feature>
<geneLocation type="mitochondrion" evidence="2"/>
<sequence>MIKNILTLGLNISLFIKTIQFIYNTKIGKTENFSYYQFNILYSDIIEDINTVLWRIIFIGLILYLVKKLNYILTNKITIHYSSWWFIDNFYCFFKKLILFLIANYFVYFILSIFLFYIITKCYVSSELIEHYSTILKHKFENGLFKTMWQKGNGETEGLSGTGFTIVFIIISTIILYIFTKYYINDPIIVEYNSNVNIKIHYFIMFLYSFFILKELKKVYYRMFMEELPFFKEGTPIQLFFYKCNIMVDILFYYSIILIIVIIALFFITKNKVNKGTEIKYYIFSINIMIIMLRAFLCLSIYIISLSVFYLFFNNIWVFYSETINAVNYIGIGLEWIFFLISIEYN</sequence>
<protein>
    <recommendedName>
        <fullName evidence="3">Ymf66</fullName>
    </recommendedName>
</protein>